<sequence length="281" mass="29731">MSTTTTTIPASSHLIKYSPHWNLNKSDESMVTNNAGASANLTFTGSLVQVFGTLPADNQHTIQPMSSYSLDGGPPVVFDASNFGEPSEVDNFAFYQSNPGLTSGNHSLVITSIKDNANLILDKIIVISGAGSSSVPLVFPSITTTPLPPSTPSSPSPSGSTIGSTSKINVGGIVGGIIAALVMLAGLVAFFLVRRRRNQRIAKRREATPFVPAPNGPSLTPPSHGWESYNVPTPQPRYDEKERLPEISPGPLSLVRHGSMYKPRTDSDNLPPMEFGYGGGV</sequence>
<name>A0AA38NQX3_9AGAR</name>
<protein>
    <submittedName>
        <fullName evidence="3">Uncharacterized protein</fullName>
    </submittedName>
</protein>
<dbReference type="Gene3D" id="2.60.120.260">
    <property type="entry name" value="Galactose-binding domain-like"/>
    <property type="match status" value="1"/>
</dbReference>
<accession>A0AA38NQX3</accession>
<evidence type="ECO:0000256" key="2">
    <source>
        <dbReference type="SAM" id="Phobius"/>
    </source>
</evidence>
<comment type="caution">
    <text evidence="3">The sequence shown here is derived from an EMBL/GenBank/DDBJ whole genome shotgun (WGS) entry which is preliminary data.</text>
</comment>
<reference evidence="3" key="1">
    <citation type="submission" date="2022-08" db="EMBL/GenBank/DDBJ databases">
        <authorList>
            <consortium name="DOE Joint Genome Institute"/>
            <person name="Min B."/>
            <person name="Riley R."/>
            <person name="Sierra-Patev S."/>
            <person name="Naranjo-Ortiz M."/>
            <person name="Looney B."/>
            <person name="Konkel Z."/>
            <person name="Slot J.C."/>
            <person name="Sakamoto Y."/>
            <person name="Steenwyk J.L."/>
            <person name="Rokas A."/>
            <person name="Carro J."/>
            <person name="Camarero S."/>
            <person name="Ferreira P."/>
            <person name="Molpeceres G."/>
            <person name="Ruiz-Duenas F.J."/>
            <person name="Serrano A."/>
            <person name="Henrissat B."/>
            <person name="Drula E."/>
            <person name="Hughes K.W."/>
            <person name="Mata J.L."/>
            <person name="Ishikawa N.K."/>
            <person name="Vargas-Isla R."/>
            <person name="Ushijima S."/>
            <person name="Smith C.A."/>
            <person name="Ahrendt S."/>
            <person name="Andreopoulos W."/>
            <person name="He G."/>
            <person name="Labutti K."/>
            <person name="Lipzen A."/>
            <person name="Ng V."/>
            <person name="Sandor L."/>
            <person name="Barry K."/>
            <person name="Martinez A.T."/>
            <person name="Xiao Y."/>
            <person name="Gibbons J.G."/>
            <person name="Terashima K."/>
            <person name="Hibbett D.S."/>
            <person name="Grigoriev I.V."/>
        </authorList>
    </citation>
    <scope>NUCLEOTIDE SEQUENCE</scope>
    <source>
        <strain evidence="3">TFB10291</strain>
    </source>
</reference>
<evidence type="ECO:0000256" key="1">
    <source>
        <dbReference type="SAM" id="MobiDB-lite"/>
    </source>
</evidence>
<dbReference type="AlphaFoldDB" id="A0AA38NQX3"/>
<keyword evidence="2" id="KW-0472">Membrane</keyword>
<dbReference type="EMBL" id="MU793260">
    <property type="protein sequence ID" value="KAJ3789461.1"/>
    <property type="molecule type" value="Genomic_DNA"/>
</dbReference>
<feature type="transmembrane region" description="Helical" evidence="2">
    <location>
        <begin position="170"/>
        <end position="193"/>
    </location>
</feature>
<keyword evidence="2" id="KW-0812">Transmembrane</keyword>
<evidence type="ECO:0000313" key="3">
    <source>
        <dbReference type="EMBL" id="KAJ3789461.1"/>
    </source>
</evidence>
<evidence type="ECO:0000313" key="4">
    <source>
        <dbReference type="Proteomes" id="UP001163798"/>
    </source>
</evidence>
<feature type="region of interest" description="Disordered" evidence="1">
    <location>
        <begin position="209"/>
        <end position="271"/>
    </location>
</feature>
<dbReference type="CDD" id="cd12087">
    <property type="entry name" value="TM_EGFR-like"/>
    <property type="match status" value="1"/>
</dbReference>
<organism evidence="3 4">
    <name type="scientific">Lentinula aff. detonsa</name>
    <dbReference type="NCBI Taxonomy" id="2804958"/>
    <lineage>
        <taxon>Eukaryota</taxon>
        <taxon>Fungi</taxon>
        <taxon>Dikarya</taxon>
        <taxon>Basidiomycota</taxon>
        <taxon>Agaricomycotina</taxon>
        <taxon>Agaricomycetes</taxon>
        <taxon>Agaricomycetidae</taxon>
        <taxon>Agaricales</taxon>
        <taxon>Marasmiineae</taxon>
        <taxon>Omphalotaceae</taxon>
        <taxon>Lentinula</taxon>
    </lineage>
</organism>
<keyword evidence="4" id="KW-1185">Reference proteome</keyword>
<proteinExistence type="predicted"/>
<gene>
    <name evidence="3" type="ORF">GGU10DRAFT_384117</name>
</gene>
<keyword evidence="2" id="KW-1133">Transmembrane helix</keyword>
<dbReference type="Proteomes" id="UP001163798">
    <property type="component" value="Unassembled WGS sequence"/>
</dbReference>